<proteinExistence type="predicted"/>
<reference evidence="1" key="1">
    <citation type="submission" date="2021-06" db="EMBL/GenBank/DDBJ databases">
        <authorList>
            <person name="Hodson N. C."/>
            <person name="Mongue J. A."/>
            <person name="Jaron S. K."/>
        </authorList>
    </citation>
    <scope>NUCLEOTIDE SEQUENCE</scope>
</reference>
<dbReference type="AlphaFoldDB" id="A0A8J2J341"/>
<protein>
    <submittedName>
        <fullName evidence="1">Uncharacterized protein</fullName>
    </submittedName>
</protein>
<dbReference type="EMBL" id="CAJVCH010005062">
    <property type="protein sequence ID" value="CAG7656032.1"/>
    <property type="molecule type" value="Genomic_DNA"/>
</dbReference>
<evidence type="ECO:0000313" key="1">
    <source>
        <dbReference type="EMBL" id="CAG7656032.1"/>
    </source>
</evidence>
<comment type="caution">
    <text evidence="1">The sequence shown here is derived from an EMBL/GenBank/DDBJ whole genome shotgun (WGS) entry which is preliminary data.</text>
</comment>
<keyword evidence="2" id="KW-1185">Reference proteome</keyword>
<gene>
    <name evidence="1" type="ORF">AFUS01_LOCUS943</name>
</gene>
<accession>A0A8J2J341</accession>
<organism evidence="1 2">
    <name type="scientific">Allacma fusca</name>
    <dbReference type="NCBI Taxonomy" id="39272"/>
    <lineage>
        <taxon>Eukaryota</taxon>
        <taxon>Metazoa</taxon>
        <taxon>Ecdysozoa</taxon>
        <taxon>Arthropoda</taxon>
        <taxon>Hexapoda</taxon>
        <taxon>Collembola</taxon>
        <taxon>Symphypleona</taxon>
        <taxon>Sminthuridae</taxon>
        <taxon>Allacma</taxon>
    </lineage>
</organism>
<name>A0A8J2J341_9HEXA</name>
<dbReference type="Proteomes" id="UP000708208">
    <property type="component" value="Unassembled WGS sequence"/>
</dbReference>
<sequence length="72" mass="8328">EESDTVDVLNILEDSPSTNHIAVPIRQRSRAAKERKKRRIASTGIQQDVFDFLKKSKQEDSLLMERMVKSQE</sequence>
<evidence type="ECO:0000313" key="2">
    <source>
        <dbReference type="Proteomes" id="UP000708208"/>
    </source>
</evidence>
<feature type="non-terminal residue" evidence="1">
    <location>
        <position position="1"/>
    </location>
</feature>
<feature type="non-terminal residue" evidence="1">
    <location>
        <position position="72"/>
    </location>
</feature>